<dbReference type="InterPro" id="IPR043151">
    <property type="entry name" value="BAH_sf"/>
</dbReference>
<evidence type="ECO:0000259" key="2">
    <source>
        <dbReference type="PROSITE" id="PS51038"/>
    </source>
</evidence>
<dbReference type="GO" id="GO:0003682">
    <property type="term" value="F:chromatin binding"/>
    <property type="evidence" value="ECO:0007669"/>
    <property type="project" value="InterPro"/>
</dbReference>
<keyword evidence="4" id="KW-1185">Reference proteome</keyword>
<protein>
    <recommendedName>
        <fullName evidence="2">BAH domain-containing protein</fullName>
    </recommendedName>
</protein>
<feature type="region of interest" description="Disordered" evidence="1">
    <location>
        <begin position="753"/>
        <end position="805"/>
    </location>
</feature>
<dbReference type="GO" id="GO:0000976">
    <property type="term" value="F:transcription cis-regulatory region binding"/>
    <property type="evidence" value="ECO:0007669"/>
    <property type="project" value="TreeGrafter"/>
</dbReference>
<feature type="compositionally biased region" description="Polar residues" evidence="1">
    <location>
        <begin position="648"/>
        <end position="666"/>
    </location>
</feature>
<feature type="region of interest" description="Disordered" evidence="1">
    <location>
        <begin position="910"/>
        <end position="956"/>
    </location>
</feature>
<feature type="region of interest" description="Disordered" evidence="1">
    <location>
        <begin position="402"/>
        <end position="423"/>
    </location>
</feature>
<dbReference type="GO" id="GO:0005677">
    <property type="term" value="C:chromatin silencing complex"/>
    <property type="evidence" value="ECO:0007669"/>
    <property type="project" value="TreeGrafter"/>
</dbReference>
<feature type="region of interest" description="Disordered" evidence="1">
    <location>
        <begin position="101"/>
        <end position="131"/>
    </location>
</feature>
<feature type="compositionally biased region" description="Basic and acidic residues" evidence="1">
    <location>
        <begin position="1012"/>
        <end position="1023"/>
    </location>
</feature>
<sequence>MKQNADGTNETGCSSKKRKTNKQMKPTLPTNYNRPRKTNMKPVLVNQKKKETKINIESSTRDTIAETIAFVIKGQLTPIKPISLPSNKPAKAINKRLQITRCKSKQNESKNEKNSLGKLSAKGNPKAVPTKRTTAIKTDHPILQKSKIPPKTITIEELDNSVNKILSRYTKKLNVKGNTRPNENKPNKKLTKVSKIIKPKNKKRKTSMTLIETKNLVKPRKYVRKKKIIQNPNQDKETINDVSQTEKNNEPDKQELMEIKIKEEKMDVDYSSVGNINKEQENAITNEIKNEILEDDSKQKEVTKDSDKQKNTVVKNSRTKKINLIKKKPTVTKKLQNRLDDKRRAKLIQFWNSPKRHRVASLNALAKVHCLYENESKAAFEKMTENSLIKKETSLTENTQRKNITTILDSSDDDGNDDETDDELPVKRVLRDVPGLRGVGKLWDMHDSISSDNSDIEIRRFTPKKTVRVKKEVAKKSAEKPINKTVTTTVRRKPKPEIPMDLKDMVVKKRMASLNASAMLAASYSTDKKGKPSKFTDSSSDYDTDSSAEEYFAAIQQIDLTKDTKEDNIKQEDGNLIEVHTTPNKKVAVILNQDTDVTITGVYVNSTTRSTHHEGYCSIAGMQYRISATSHTQTAATAVATETLIQSSNSSDNAHLDAQSCSSKSYTPLDALSNMQPPPGPGIHNAPPSHAGMPCQIGSPQLRQRSSSAFSSPHHGHHGFHPVVPSSGQVGLSPSGDSPVGFVHGYYQPAGPLISVSHGHGQPPTVQQPPPIPKSVPLSDASPTSVSSTQPPPAPGSNNGDSSDNEVIITSVTTGTKEPPSALSHQPPASYRYPSYSQYHTYPCPPQYHYQTPPPPTPPYAHHDMCYPSPPGGYMRHTKYAPSATYHRYPYYPGHASELYPVTSAPPVQPSQQMVTASPVSGSGSYPSVSGGPPAPPAIMESYPPPPAPPTLVDPYQPAPQYYHTSAYGLPPTCYSHSPTRAIPYINTTYQHCPCPLNSCPKNGHTGPLTGESKRSNIHKDSKPLPPVALALPLEPVSATGPPSPARGSAGMPSGGMPPPPSPAGANYQPPATPKQESRSPEVCHIEKRKARVGKANVRNNMQNTMLLMCNPAQDYVKREIESPEGKEQINKNQDVFIEDLDVVKEDSKIPEACTENTCTKDSLNIDSKTTQCLEELEPTQTELMNCEQLTEPTINKPDFEKSVPPILKEPEEEPLPPCIATVAENVKVKNMKRKQSMSKEKVAEEIIPPPTKKKKITSYKDFIRKHTSCFKISNGKKKLVSKGAKAQLTKVKHKTSTKKTKEQTNNRRIKAVGKKTVIQKPSPQKKTINKPSPAKIAPKVLDNLIAKNHIDKVIEDVIQGSKKGEIEEKIKKPAPKTSKPIKILNNNTKTGASRRKSTTTSKCKIDIPEVPVKVTRKPTASVPKWSNGWMWEGEPYEGKVFINSDETTLVRKCYPSMRHREGDLIRPGDCVLLKAGPRKNDLPYVAKIAALWENSEDGEMMMSLLWYYRPEHTEQGRLMTDQPDEVFASRHKDSNSVACIDDKCYVVTYNEYCRYKKHFKRIQEGVEERPRCVPLPDPYPRIRKQPPSSSLSTDIVFFCRKVYDFRQKRIVKNPT</sequence>
<feature type="compositionally biased region" description="Low complexity" evidence="1">
    <location>
        <begin position="917"/>
        <end position="932"/>
    </location>
</feature>
<feature type="compositionally biased region" description="Low complexity" evidence="1">
    <location>
        <begin position="1028"/>
        <end position="1052"/>
    </location>
</feature>
<dbReference type="PANTHER" id="PTHR46576">
    <property type="entry name" value="BROMO ADJACENT HOMOLOGY DOMAIN-CONTAINING 1 PROTEIN"/>
    <property type="match status" value="1"/>
</dbReference>
<dbReference type="GO" id="GO:0031507">
    <property type="term" value="P:heterochromatin formation"/>
    <property type="evidence" value="ECO:0007669"/>
    <property type="project" value="TreeGrafter"/>
</dbReference>
<dbReference type="InterPro" id="IPR001025">
    <property type="entry name" value="BAH_dom"/>
</dbReference>
<feature type="compositionally biased region" description="Polar residues" evidence="1">
    <location>
        <begin position="1"/>
        <end position="14"/>
    </location>
</feature>
<feature type="compositionally biased region" description="Polar residues" evidence="1">
    <location>
        <begin position="727"/>
        <end position="736"/>
    </location>
</feature>
<evidence type="ECO:0000313" key="3">
    <source>
        <dbReference type="EMBL" id="CAH1128704.1"/>
    </source>
</evidence>
<proteinExistence type="predicted"/>
<feature type="region of interest" description="Disordered" evidence="1">
    <location>
        <begin position="229"/>
        <end position="253"/>
    </location>
</feature>
<name>A0A9P0DE85_9CUCU</name>
<organism evidence="3 4">
    <name type="scientific">Ceutorhynchus assimilis</name>
    <name type="common">cabbage seed weevil</name>
    <dbReference type="NCBI Taxonomy" id="467358"/>
    <lineage>
        <taxon>Eukaryota</taxon>
        <taxon>Metazoa</taxon>
        <taxon>Ecdysozoa</taxon>
        <taxon>Arthropoda</taxon>
        <taxon>Hexapoda</taxon>
        <taxon>Insecta</taxon>
        <taxon>Pterygota</taxon>
        <taxon>Neoptera</taxon>
        <taxon>Endopterygota</taxon>
        <taxon>Coleoptera</taxon>
        <taxon>Polyphaga</taxon>
        <taxon>Cucujiformia</taxon>
        <taxon>Curculionidae</taxon>
        <taxon>Ceutorhynchinae</taxon>
        <taxon>Ceutorhynchus</taxon>
    </lineage>
</organism>
<feature type="compositionally biased region" description="Acidic residues" evidence="1">
    <location>
        <begin position="410"/>
        <end position="423"/>
    </location>
</feature>
<dbReference type="PROSITE" id="PS51038">
    <property type="entry name" value="BAH"/>
    <property type="match status" value="1"/>
</dbReference>
<evidence type="ECO:0000313" key="4">
    <source>
        <dbReference type="Proteomes" id="UP001152799"/>
    </source>
</evidence>
<dbReference type="EMBL" id="OU892279">
    <property type="protein sequence ID" value="CAH1128704.1"/>
    <property type="molecule type" value="Genomic_DNA"/>
</dbReference>
<dbReference type="OrthoDB" id="1922186at2759"/>
<gene>
    <name evidence="3" type="ORF">CEUTPL_LOCUS7435</name>
</gene>
<feature type="region of interest" description="Disordered" evidence="1">
    <location>
        <begin position="648"/>
        <end position="736"/>
    </location>
</feature>
<dbReference type="GO" id="GO:0045892">
    <property type="term" value="P:negative regulation of DNA-templated transcription"/>
    <property type="evidence" value="ECO:0007669"/>
    <property type="project" value="TreeGrafter"/>
</dbReference>
<feature type="compositionally biased region" description="Pro residues" evidence="1">
    <location>
        <begin position="933"/>
        <end position="952"/>
    </location>
</feature>
<accession>A0A9P0DE85</accession>
<feature type="region of interest" description="Disordered" evidence="1">
    <location>
        <begin position="1"/>
        <end position="37"/>
    </location>
</feature>
<dbReference type="InterPro" id="IPR053032">
    <property type="entry name" value="BAH_domain-containing"/>
</dbReference>
<feature type="region of interest" description="Disordered" evidence="1">
    <location>
        <begin position="523"/>
        <end position="542"/>
    </location>
</feature>
<dbReference type="Pfam" id="PF01426">
    <property type="entry name" value="BAH"/>
    <property type="match status" value="1"/>
</dbReference>
<feature type="region of interest" description="Disordered" evidence="1">
    <location>
        <begin position="1006"/>
        <end position="1083"/>
    </location>
</feature>
<reference evidence="3" key="1">
    <citation type="submission" date="2022-01" db="EMBL/GenBank/DDBJ databases">
        <authorList>
            <person name="King R."/>
        </authorList>
    </citation>
    <scope>NUCLEOTIDE SEQUENCE</scope>
</reference>
<feature type="domain" description="BAH" evidence="2">
    <location>
        <begin position="1464"/>
        <end position="1615"/>
    </location>
</feature>
<dbReference type="SMART" id="SM00439">
    <property type="entry name" value="BAH"/>
    <property type="match status" value="1"/>
</dbReference>
<feature type="compositionally biased region" description="Basic and acidic residues" evidence="1">
    <location>
        <begin position="105"/>
        <end position="115"/>
    </location>
</feature>
<dbReference type="Proteomes" id="UP001152799">
    <property type="component" value="Chromosome 3"/>
</dbReference>
<dbReference type="Gene3D" id="2.30.30.490">
    <property type="match status" value="1"/>
</dbReference>
<dbReference type="PANTHER" id="PTHR46576:SF1">
    <property type="entry name" value="BROMO ADJACENT HOMOLOGY DOMAIN-CONTAINING 1 PROTEIN"/>
    <property type="match status" value="1"/>
</dbReference>
<evidence type="ECO:0000256" key="1">
    <source>
        <dbReference type="SAM" id="MobiDB-lite"/>
    </source>
</evidence>